<feature type="domain" description="Apple" evidence="3">
    <location>
        <begin position="362"/>
        <end position="442"/>
    </location>
</feature>
<feature type="non-terminal residue" evidence="4">
    <location>
        <position position="1"/>
    </location>
</feature>
<evidence type="ECO:0000256" key="1">
    <source>
        <dbReference type="SAM" id="Phobius"/>
    </source>
</evidence>
<comment type="caution">
    <text evidence="4">The sequence shown here is derived from an EMBL/GenBank/DDBJ whole genome shotgun (WGS) entry which is preliminary data.</text>
</comment>
<dbReference type="AlphaFoldDB" id="A0A3M6TFR8"/>
<dbReference type="PROSITE" id="PS50948">
    <property type="entry name" value="PAN"/>
    <property type="match status" value="2"/>
</dbReference>
<dbReference type="SMART" id="SM00473">
    <property type="entry name" value="PAN_AP"/>
    <property type="match status" value="2"/>
</dbReference>
<dbReference type="PROSITE" id="PS50022">
    <property type="entry name" value="FA58C_3"/>
    <property type="match status" value="2"/>
</dbReference>
<reference evidence="4 5" key="1">
    <citation type="journal article" date="2018" name="Sci. Rep.">
        <title>Comparative analysis of the Pocillopora damicornis genome highlights role of immune system in coral evolution.</title>
        <authorList>
            <person name="Cunning R."/>
            <person name="Bay R.A."/>
            <person name="Gillette P."/>
            <person name="Baker A.C."/>
            <person name="Traylor-Knowles N."/>
        </authorList>
    </citation>
    <scope>NUCLEOTIDE SEQUENCE [LARGE SCALE GENOMIC DNA]</scope>
    <source>
        <strain evidence="4">RSMAS</strain>
        <tissue evidence="4">Whole animal</tissue>
    </source>
</reference>
<dbReference type="CDD" id="cd00057">
    <property type="entry name" value="FA58C"/>
    <property type="match status" value="1"/>
</dbReference>
<dbReference type="Pfam" id="PF00754">
    <property type="entry name" value="F5_F8_type_C"/>
    <property type="match status" value="2"/>
</dbReference>
<feature type="domain" description="Apple" evidence="3">
    <location>
        <begin position="52"/>
        <end position="132"/>
    </location>
</feature>
<dbReference type="Proteomes" id="UP000275408">
    <property type="component" value="Unassembled WGS sequence"/>
</dbReference>
<organism evidence="4 5">
    <name type="scientific">Pocillopora damicornis</name>
    <name type="common">Cauliflower coral</name>
    <name type="synonym">Millepora damicornis</name>
    <dbReference type="NCBI Taxonomy" id="46731"/>
    <lineage>
        <taxon>Eukaryota</taxon>
        <taxon>Metazoa</taxon>
        <taxon>Cnidaria</taxon>
        <taxon>Anthozoa</taxon>
        <taxon>Hexacorallia</taxon>
        <taxon>Scleractinia</taxon>
        <taxon>Astrocoeniina</taxon>
        <taxon>Pocilloporidae</taxon>
        <taxon>Pocillopora</taxon>
    </lineage>
</organism>
<keyword evidence="1" id="KW-0472">Membrane</keyword>
<feature type="transmembrane region" description="Helical" evidence="1">
    <location>
        <begin position="6"/>
        <end position="28"/>
    </location>
</feature>
<dbReference type="EMBL" id="RCHS01003672">
    <property type="protein sequence ID" value="RMX40247.1"/>
    <property type="molecule type" value="Genomic_DNA"/>
</dbReference>
<dbReference type="Pfam" id="PF00024">
    <property type="entry name" value="PAN_1"/>
    <property type="match status" value="2"/>
</dbReference>
<dbReference type="PANTHER" id="PTHR24543">
    <property type="entry name" value="MULTICOPPER OXIDASE-RELATED"/>
    <property type="match status" value="1"/>
</dbReference>
<protein>
    <recommendedName>
        <fullName evidence="6">F5/8 type C domain-containing protein</fullName>
    </recommendedName>
</protein>
<evidence type="ECO:0000259" key="2">
    <source>
        <dbReference type="PROSITE" id="PS50022"/>
    </source>
</evidence>
<dbReference type="InterPro" id="IPR003609">
    <property type="entry name" value="Pan_app"/>
</dbReference>
<dbReference type="OrthoDB" id="26719at2759"/>
<dbReference type="SMART" id="SM00231">
    <property type="entry name" value="FA58C"/>
    <property type="match status" value="1"/>
</dbReference>
<keyword evidence="1" id="KW-1133">Transmembrane helix</keyword>
<evidence type="ECO:0000313" key="4">
    <source>
        <dbReference type="EMBL" id="RMX40247.1"/>
    </source>
</evidence>
<name>A0A3M6TFR8_POCDA</name>
<sequence length="550" mass="63488">IFKHSFLYETLAIFLAGITDLMCFIWLVDRLHFLPNCFFISQMFLNIATQQCGTGGDLYSIYQMMLKGHTYKTFKTTPGTLECREACLADNRCQSFNFVMLIAICELNNQTKEAKPEDFVKDENRYYMAKGLQRECWPVGVTDRNAISDARMTASSFYNKRYYPYYGRLHENRGWGGWCPKTVSDRTDYLQVDMGTMLSVCAVATQGEKVYHEWTTSYKLHLSSDGVTWNVYEETSAAKVRSATICNDYRTAKSPIQSSSTPQPFHKTSPFKLESFDELHYFLVIIYAFFHFHVFPGNSDRHRVVKHFLTTDVMARYVRFYPVTYHRYHRSDVLHMAARQASFFTKLFFISQMFLNIATQQCGTGGDLYSIYQMMLKGHTYKTFKTTPGTLECRETCLADDRCQSFNFVIFIAICELNNQTKEARPEDFVKDENRYYMAKGLKRECGPVGVAGKNAISDARMTASTVHDERFYPYYGRLHENRGYGGWCPKTETDRTDYLQVDMGTMLSVCAVATQGEKINDEWTTSYKLQLSTDGVTWNAYEEASTAKV</sequence>
<evidence type="ECO:0000259" key="3">
    <source>
        <dbReference type="PROSITE" id="PS50948"/>
    </source>
</evidence>
<dbReference type="InterPro" id="IPR000421">
    <property type="entry name" value="FA58C"/>
</dbReference>
<dbReference type="SUPFAM" id="SSF49785">
    <property type="entry name" value="Galactose-binding domain-like"/>
    <property type="match status" value="2"/>
</dbReference>
<keyword evidence="1" id="KW-0812">Transmembrane</keyword>
<feature type="domain" description="F5/8 type C" evidence="2">
    <location>
        <begin position="446"/>
        <end position="550"/>
    </location>
</feature>
<keyword evidence="5" id="KW-1185">Reference proteome</keyword>
<accession>A0A3M6TFR8</accession>
<dbReference type="PROSITE" id="PS01285">
    <property type="entry name" value="FA58C_1"/>
    <property type="match status" value="2"/>
</dbReference>
<dbReference type="Gene3D" id="2.60.120.260">
    <property type="entry name" value="Galactose-binding domain-like"/>
    <property type="match status" value="2"/>
</dbReference>
<evidence type="ECO:0008006" key="6">
    <source>
        <dbReference type="Google" id="ProtNLM"/>
    </source>
</evidence>
<evidence type="ECO:0000313" key="5">
    <source>
        <dbReference type="Proteomes" id="UP000275408"/>
    </source>
</evidence>
<dbReference type="InterPro" id="IPR008979">
    <property type="entry name" value="Galactose-bd-like_sf"/>
</dbReference>
<proteinExistence type="predicted"/>
<gene>
    <name evidence="4" type="ORF">pdam_00014355</name>
</gene>
<feature type="domain" description="F5/8 type C" evidence="2">
    <location>
        <begin position="136"/>
        <end position="240"/>
    </location>
</feature>